<dbReference type="InterPro" id="IPR012464">
    <property type="entry name" value="DUF1676"/>
</dbReference>
<feature type="transmembrane region" description="Helical" evidence="1">
    <location>
        <begin position="178"/>
        <end position="204"/>
    </location>
</feature>
<keyword evidence="1" id="KW-0812">Transmembrane</keyword>
<accession>A0A482WU05</accession>
<evidence type="ECO:0008006" key="4">
    <source>
        <dbReference type="Google" id="ProtNLM"/>
    </source>
</evidence>
<dbReference type="STRING" id="195883.A0A482WU05"/>
<gene>
    <name evidence="2" type="ORF">LSTR_LSTR004646</name>
</gene>
<dbReference type="Pfam" id="PF07898">
    <property type="entry name" value="DUF1676"/>
    <property type="match status" value="1"/>
</dbReference>
<dbReference type="InParanoid" id="A0A482WU05"/>
<reference evidence="2 3" key="1">
    <citation type="journal article" date="2017" name="Gigascience">
        <title>Genome sequence of the small brown planthopper, Laodelphax striatellus.</title>
        <authorList>
            <person name="Zhu J."/>
            <person name="Jiang F."/>
            <person name="Wang X."/>
            <person name="Yang P."/>
            <person name="Bao Y."/>
            <person name="Zhao W."/>
            <person name="Wang W."/>
            <person name="Lu H."/>
            <person name="Wang Q."/>
            <person name="Cui N."/>
            <person name="Li J."/>
            <person name="Chen X."/>
            <person name="Luo L."/>
            <person name="Yu J."/>
            <person name="Kang L."/>
            <person name="Cui F."/>
        </authorList>
    </citation>
    <scope>NUCLEOTIDE SEQUENCE [LARGE SCALE GENOMIC DNA]</scope>
    <source>
        <strain evidence="2">Lst14</strain>
    </source>
</reference>
<keyword evidence="1" id="KW-1133">Transmembrane helix</keyword>
<proteinExistence type="predicted"/>
<sequence>MPACRYSATAVAIGFAIILGLFSSRVSADFSEDAFLMKARDACRASASAMACPSYWALSSVSTLLRSRHAPIQAGPAWLVQLQTPDNVTTSLLPKQLLSSSRQLDNEMSFSAIGQFLLRQLDGWMRGHGIAFHTPGAQVIMLDDSAGRLYEGDEDVDNSSEESKKFTEKRGHHKKKKFALLFPILAFMKYLAIKAILVPIFMSVVFLKKIAILALIYLPTLLASLKICKKEPIYFSKPLFPQEHHETTDYDNSGGYQFSGYDNTKDWSHYGARRNIYH</sequence>
<evidence type="ECO:0000313" key="2">
    <source>
        <dbReference type="EMBL" id="RZF36958.1"/>
    </source>
</evidence>
<comment type="caution">
    <text evidence="2">The sequence shown here is derived from an EMBL/GenBank/DDBJ whole genome shotgun (WGS) entry which is preliminary data.</text>
</comment>
<dbReference type="OrthoDB" id="6611360at2759"/>
<protein>
    <recommendedName>
        <fullName evidence="4">Protein osiris 1</fullName>
    </recommendedName>
</protein>
<organism evidence="2 3">
    <name type="scientific">Laodelphax striatellus</name>
    <name type="common">Small brown planthopper</name>
    <name type="synonym">Delphax striatella</name>
    <dbReference type="NCBI Taxonomy" id="195883"/>
    <lineage>
        <taxon>Eukaryota</taxon>
        <taxon>Metazoa</taxon>
        <taxon>Ecdysozoa</taxon>
        <taxon>Arthropoda</taxon>
        <taxon>Hexapoda</taxon>
        <taxon>Insecta</taxon>
        <taxon>Pterygota</taxon>
        <taxon>Neoptera</taxon>
        <taxon>Paraneoptera</taxon>
        <taxon>Hemiptera</taxon>
        <taxon>Auchenorrhyncha</taxon>
        <taxon>Fulgoroidea</taxon>
        <taxon>Delphacidae</taxon>
        <taxon>Criomorphinae</taxon>
        <taxon>Laodelphax</taxon>
    </lineage>
</organism>
<keyword evidence="3" id="KW-1185">Reference proteome</keyword>
<name>A0A482WU05_LAOST</name>
<keyword evidence="1" id="KW-0472">Membrane</keyword>
<evidence type="ECO:0000256" key="1">
    <source>
        <dbReference type="SAM" id="Phobius"/>
    </source>
</evidence>
<feature type="transmembrane region" description="Helical" evidence="1">
    <location>
        <begin position="6"/>
        <end position="28"/>
    </location>
</feature>
<dbReference type="Proteomes" id="UP000291343">
    <property type="component" value="Unassembled WGS sequence"/>
</dbReference>
<dbReference type="AlphaFoldDB" id="A0A482WU05"/>
<evidence type="ECO:0000313" key="3">
    <source>
        <dbReference type="Proteomes" id="UP000291343"/>
    </source>
</evidence>
<dbReference type="EMBL" id="QKKF02025464">
    <property type="protein sequence ID" value="RZF36958.1"/>
    <property type="molecule type" value="Genomic_DNA"/>
</dbReference>
<feature type="transmembrane region" description="Helical" evidence="1">
    <location>
        <begin position="210"/>
        <end position="228"/>
    </location>
</feature>
<dbReference type="FunCoup" id="A0A482WU05">
    <property type="interactions" value="10"/>
</dbReference>